<dbReference type="RefSeq" id="WP_093318775.1">
    <property type="nucleotide sequence ID" value="NZ_FOHV01000008.1"/>
</dbReference>
<feature type="signal peptide" evidence="1">
    <location>
        <begin position="1"/>
        <end position="19"/>
    </location>
</feature>
<name>A0A1I0BKB0_9GAMM</name>
<dbReference type="EMBL" id="FOHV01000008">
    <property type="protein sequence ID" value="SET07366.1"/>
    <property type="molecule type" value="Genomic_DNA"/>
</dbReference>
<reference evidence="3" key="1">
    <citation type="submission" date="2016-10" db="EMBL/GenBank/DDBJ databases">
        <authorList>
            <person name="Varghese N."/>
            <person name="Submissions S."/>
        </authorList>
    </citation>
    <scope>NUCLEOTIDE SEQUENCE [LARGE SCALE GENOMIC DNA]</scope>
    <source>
        <strain evidence="3">DSM 18579</strain>
    </source>
</reference>
<gene>
    <name evidence="2" type="ORF">SAMN02583745_01295</name>
</gene>
<keyword evidence="1" id="KW-0732">Signal</keyword>
<protein>
    <submittedName>
        <fullName evidence="2">Uncharacterized protein</fullName>
    </submittedName>
</protein>
<accession>A0A1I0BKB0</accession>
<sequence>MRFKYLMLLSIVSPLSVFANTQACEEAHIVTDGSPNFALAHSIFAHSIYQDGSKEWHPDPVSMIVLDKLNQPIKDCDVVVKASSLLDGKYFPITTRSDENGMIQGWWIAGTKPGHFLEATIVGQTSPNLILGSTSYQENRTVSPSLMISYFNDSEEIRSTSVDFTAIKSTPDTLFHTLSWYGDTIGDVYFEHNLFGEKKISFVMLPNAHQSPEIIEDNANICHKNGMLASAHSIKCTLPFDWQENEQYSVKLNISTENSPFQTFSVSIDKLSDDNSFSQESIFNASIGITADSLPRQYFSQIEETTPKAMNCGLTELRQATFSNVVYGSSEHINDKKVALAKVSRPYIPFMGGQSLCFNYGYGKTEFFANKPSQNDSGFYLSTGGAVAQGYISEPLENFTDNTAIIDLEAKLYTVSDKVSMIQLNENPELWTIDLNKYRVMSFKFDNDNFIDSMNLPELAHENNALVFENKSDYQIHIDSLTNSISLEPGTKASLLMLNGAWTLTNHN</sequence>
<dbReference type="AlphaFoldDB" id="A0A1I0BKB0"/>
<evidence type="ECO:0000313" key="2">
    <source>
        <dbReference type="EMBL" id="SET07366.1"/>
    </source>
</evidence>
<dbReference type="Proteomes" id="UP000242642">
    <property type="component" value="Unassembled WGS sequence"/>
</dbReference>
<proteinExistence type="predicted"/>
<organism evidence="2 3">
    <name type="scientific">Thorsellia anophelis DSM 18579</name>
    <dbReference type="NCBI Taxonomy" id="1123402"/>
    <lineage>
        <taxon>Bacteria</taxon>
        <taxon>Pseudomonadati</taxon>
        <taxon>Pseudomonadota</taxon>
        <taxon>Gammaproteobacteria</taxon>
        <taxon>Enterobacterales</taxon>
        <taxon>Thorselliaceae</taxon>
        <taxon>Thorsellia</taxon>
    </lineage>
</organism>
<dbReference type="Gene3D" id="2.60.120.1230">
    <property type="match status" value="1"/>
</dbReference>
<evidence type="ECO:0000256" key="1">
    <source>
        <dbReference type="SAM" id="SignalP"/>
    </source>
</evidence>
<feature type="chain" id="PRO_5017229126" evidence="1">
    <location>
        <begin position="20"/>
        <end position="508"/>
    </location>
</feature>
<evidence type="ECO:0000313" key="3">
    <source>
        <dbReference type="Proteomes" id="UP000242642"/>
    </source>
</evidence>
<dbReference type="STRING" id="1123402.SAMN02583745_01295"/>
<keyword evidence="3" id="KW-1185">Reference proteome</keyword>